<dbReference type="Proteomes" id="UP001234178">
    <property type="component" value="Unassembled WGS sequence"/>
</dbReference>
<feature type="region of interest" description="Disordered" evidence="1">
    <location>
        <begin position="91"/>
        <end position="115"/>
    </location>
</feature>
<name>A0ABR0A2P4_9CRUS</name>
<evidence type="ECO:0000313" key="3">
    <source>
        <dbReference type="Proteomes" id="UP001234178"/>
    </source>
</evidence>
<accession>A0ABR0A2P4</accession>
<keyword evidence="3" id="KW-1185">Reference proteome</keyword>
<protein>
    <submittedName>
        <fullName evidence="2">Uncharacterized protein</fullName>
    </submittedName>
</protein>
<gene>
    <name evidence="2" type="ORF">OUZ56_001448</name>
</gene>
<evidence type="ECO:0000256" key="1">
    <source>
        <dbReference type="SAM" id="MobiDB-lite"/>
    </source>
</evidence>
<evidence type="ECO:0000313" key="2">
    <source>
        <dbReference type="EMBL" id="KAK4019427.1"/>
    </source>
</evidence>
<organism evidence="2 3">
    <name type="scientific">Daphnia magna</name>
    <dbReference type="NCBI Taxonomy" id="35525"/>
    <lineage>
        <taxon>Eukaryota</taxon>
        <taxon>Metazoa</taxon>
        <taxon>Ecdysozoa</taxon>
        <taxon>Arthropoda</taxon>
        <taxon>Crustacea</taxon>
        <taxon>Branchiopoda</taxon>
        <taxon>Diplostraca</taxon>
        <taxon>Cladocera</taxon>
        <taxon>Anomopoda</taxon>
        <taxon>Daphniidae</taxon>
        <taxon>Daphnia</taxon>
    </lineage>
</organism>
<proteinExistence type="predicted"/>
<comment type="caution">
    <text evidence="2">The sequence shown here is derived from an EMBL/GenBank/DDBJ whole genome shotgun (WGS) entry which is preliminary data.</text>
</comment>
<sequence length="115" mass="12973">MHEKRLAVLLPSRNKVSDWVRVIDRRRRDGRRPRCRLRPTSTWTNLWIGESVPIRDTAPVDPRIRPNLPNGSFVVHAGALAFFRDTKSKHTGRVLVSGRSGGGKESSSSSQTMLD</sequence>
<reference evidence="2 3" key="1">
    <citation type="journal article" date="2023" name="Nucleic Acids Res.">
        <title>The hologenome of Daphnia magna reveals possible DNA methylation and microbiome-mediated evolution of the host genome.</title>
        <authorList>
            <person name="Chaturvedi A."/>
            <person name="Li X."/>
            <person name="Dhandapani V."/>
            <person name="Marshall H."/>
            <person name="Kissane S."/>
            <person name="Cuenca-Cambronero M."/>
            <person name="Asole G."/>
            <person name="Calvet F."/>
            <person name="Ruiz-Romero M."/>
            <person name="Marangio P."/>
            <person name="Guigo R."/>
            <person name="Rago D."/>
            <person name="Mirbahai L."/>
            <person name="Eastwood N."/>
            <person name="Colbourne J.K."/>
            <person name="Zhou J."/>
            <person name="Mallon E."/>
            <person name="Orsini L."/>
        </authorList>
    </citation>
    <scope>NUCLEOTIDE SEQUENCE [LARGE SCALE GENOMIC DNA]</scope>
    <source>
        <strain evidence="2">LRV0_1</strain>
    </source>
</reference>
<dbReference type="EMBL" id="JAOYFB010000036">
    <property type="protein sequence ID" value="KAK4019427.1"/>
    <property type="molecule type" value="Genomic_DNA"/>
</dbReference>
<feature type="compositionally biased region" description="Low complexity" evidence="1">
    <location>
        <begin position="105"/>
        <end position="115"/>
    </location>
</feature>